<evidence type="ECO:0000256" key="2">
    <source>
        <dbReference type="ARBA" id="ARBA00005992"/>
    </source>
</evidence>
<keyword evidence="10" id="KW-0472">Membrane</keyword>
<comment type="similarity">
    <text evidence="2">Belongs to the YkuD family.</text>
</comment>
<dbReference type="AlphaFoldDB" id="A0A9X2MNB2"/>
<feature type="active site" description="Proton donor/acceptor" evidence="9">
    <location>
        <position position="389"/>
    </location>
</feature>
<dbReference type="Proteomes" id="UP001141950">
    <property type="component" value="Unassembled WGS sequence"/>
</dbReference>
<keyword evidence="10" id="KW-0812">Transmembrane</keyword>
<protein>
    <submittedName>
        <fullName evidence="12">L,D-transpeptidase</fullName>
    </submittedName>
</protein>
<keyword evidence="13" id="KW-1185">Reference proteome</keyword>
<proteinExistence type="inferred from homology"/>
<keyword evidence="7 9" id="KW-0573">Peptidoglycan synthesis</keyword>
<evidence type="ECO:0000256" key="8">
    <source>
        <dbReference type="ARBA" id="ARBA00023316"/>
    </source>
</evidence>
<evidence type="ECO:0000256" key="5">
    <source>
        <dbReference type="ARBA" id="ARBA00022801"/>
    </source>
</evidence>
<evidence type="ECO:0000256" key="4">
    <source>
        <dbReference type="ARBA" id="ARBA00022679"/>
    </source>
</evidence>
<organism evidence="12 13">
    <name type="scientific">Paenibacillus soyae</name>
    <dbReference type="NCBI Taxonomy" id="2969249"/>
    <lineage>
        <taxon>Bacteria</taxon>
        <taxon>Bacillati</taxon>
        <taxon>Bacillota</taxon>
        <taxon>Bacilli</taxon>
        <taxon>Bacillales</taxon>
        <taxon>Paenibacillaceae</taxon>
        <taxon>Paenibacillus</taxon>
    </lineage>
</organism>
<keyword evidence="3" id="KW-0328">Glycosyltransferase</keyword>
<comment type="caution">
    <text evidence="12">The sequence shown here is derived from an EMBL/GenBank/DDBJ whole genome shotgun (WGS) entry which is preliminary data.</text>
</comment>
<dbReference type="CDD" id="cd16913">
    <property type="entry name" value="YkuD_like"/>
    <property type="match status" value="1"/>
</dbReference>
<evidence type="ECO:0000313" key="12">
    <source>
        <dbReference type="EMBL" id="MCR2803234.1"/>
    </source>
</evidence>
<evidence type="ECO:0000256" key="10">
    <source>
        <dbReference type="SAM" id="Phobius"/>
    </source>
</evidence>
<accession>A0A9X2MNB2</accession>
<dbReference type="GO" id="GO:0071972">
    <property type="term" value="F:peptidoglycan L,D-transpeptidase activity"/>
    <property type="evidence" value="ECO:0007669"/>
    <property type="project" value="TreeGrafter"/>
</dbReference>
<gene>
    <name evidence="12" type="ORF">NQZ67_04990</name>
</gene>
<sequence>MDKPEDINYLKQFVTKHPDNKMGWYLLGKHYLESGKEAKANYCFIQAGDIYEAFEQEVHPLADSGLEGLKEWEKRQIKRKLLRKVAILAVPLLLAALALPLNGYLQKKYSAPTAATDTNQGVGVVIVPGKEAEPIGYAMGKIMAAGGEGPGRVMAVKLEEENGWLQWNSQATLLMNALLNGEGSELNATMLDAAACLCEPGDPGDSRSLLAEWRNEQEMHWTLASAIQQYKEINGKWPQRLDDLVRPYPDNLLAGEGAGMADAFPLVLRKLKEKAVSKTAETAAAKGGKDEAGSNQSAPDGDAALIGSNGLFDEDWSKPLEIAVDVSKHQLAVVQGSAIVRSYPVGLGGDRTPEGTFRISEKVRNPNGRDDGIFGSRGMTLSDTLYAIHGTDEPDSIGKDESLGCIRMRKSDVEELYDMVPLGTKVTIKSGILPSNLAPSAERFRLQPKANETNPAKEYQWLT</sequence>
<dbReference type="PANTHER" id="PTHR30582:SF24">
    <property type="entry name" value="L,D-TRANSPEPTIDASE ERFK_SRFK-RELATED"/>
    <property type="match status" value="1"/>
</dbReference>
<dbReference type="PROSITE" id="PS52029">
    <property type="entry name" value="LD_TPASE"/>
    <property type="match status" value="1"/>
</dbReference>
<name>A0A9X2MNB2_9BACL</name>
<evidence type="ECO:0000256" key="6">
    <source>
        <dbReference type="ARBA" id="ARBA00022960"/>
    </source>
</evidence>
<keyword evidence="8 9" id="KW-0961">Cell wall biogenesis/degradation</keyword>
<dbReference type="SUPFAM" id="SSF141523">
    <property type="entry name" value="L,D-transpeptidase catalytic domain-like"/>
    <property type="match status" value="1"/>
</dbReference>
<dbReference type="GO" id="GO:0008360">
    <property type="term" value="P:regulation of cell shape"/>
    <property type="evidence" value="ECO:0007669"/>
    <property type="project" value="UniProtKB-UniRule"/>
</dbReference>
<dbReference type="GO" id="GO:0016757">
    <property type="term" value="F:glycosyltransferase activity"/>
    <property type="evidence" value="ECO:0007669"/>
    <property type="project" value="UniProtKB-KW"/>
</dbReference>
<dbReference type="GO" id="GO:0018104">
    <property type="term" value="P:peptidoglycan-protein cross-linking"/>
    <property type="evidence" value="ECO:0007669"/>
    <property type="project" value="TreeGrafter"/>
</dbReference>
<feature type="domain" description="L,D-TPase catalytic" evidence="11">
    <location>
        <begin position="320"/>
        <end position="429"/>
    </location>
</feature>
<dbReference type="Pfam" id="PF03734">
    <property type="entry name" value="YkuD"/>
    <property type="match status" value="1"/>
</dbReference>
<dbReference type="InterPro" id="IPR050979">
    <property type="entry name" value="LD-transpeptidase"/>
</dbReference>
<keyword evidence="4" id="KW-0808">Transferase</keyword>
<dbReference type="GO" id="GO:0071555">
    <property type="term" value="P:cell wall organization"/>
    <property type="evidence" value="ECO:0007669"/>
    <property type="project" value="UniProtKB-UniRule"/>
</dbReference>
<reference evidence="12" key="1">
    <citation type="submission" date="2022-08" db="EMBL/GenBank/DDBJ databases">
        <title>The genomic sequence of strain Paenibacillus sp. SCIV0701.</title>
        <authorList>
            <person name="Zhao H."/>
        </authorList>
    </citation>
    <scope>NUCLEOTIDE SEQUENCE</scope>
    <source>
        <strain evidence="12">SCIV0701</strain>
    </source>
</reference>
<evidence type="ECO:0000256" key="1">
    <source>
        <dbReference type="ARBA" id="ARBA00004752"/>
    </source>
</evidence>
<comment type="pathway">
    <text evidence="1 9">Cell wall biogenesis; peptidoglycan biosynthesis.</text>
</comment>
<evidence type="ECO:0000256" key="9">
    <source>
        <dbReference type="PROSITE-ProRule" id="PRU01373"/>
    </source>
</evidence>
<dbReference type="Gene3D" id="2.40.440.10">
    <property type="entry name" value="L,D-transpeptidase catalytic domain-like"/>
    <property type="match status" value="1"/>
</dbReference>
<dbReference type="RefSeq" id="WP_257443297.1">
    <property type="nucleotide sequence ID" value="NZ_JANIPJ010000002.1"/>
</dbReference>
<evidence type="ECO:0000313" key="13">
    <source>
        <dbReference type="Proteomes" id="UP001141950"/>
    </source>
</evidence>
<keyword evidence="6 9" id="KW-0133">Cell shape</keyword>
<evidence type="ECO:0000259" key="11">
    <source>
        <dbReference type="PROSITE" id="PS52029"/>
    </source>
</evidence>
<evidence type="ECO:0000256" key="3">
    <source>
        <dbReference type="ARBA" id="ARBA00022676"/>
    </source>
</evidence>
<feature type="active site" description="Nucleophile" evidence="9">
    <location>
        <position position="405"/>
    </location>
</feature>
<keyword evidence="10" id="KW-1133">Transmembrane helix</keyword>
<dbReference type="PANTHER" id="PTHR30582">
    <property type="entry name" value="L,D-TRANSPEPTIDASE"/>
    <property type="match status" value="1"/>
</dbReference>
<dbReference type="GO" id="GO:0005576">
    <property type="term" value="C:extracellular region"/>
    <property type="evidence" value="ECO:0007669"/>
    <property type="project" value="TreeGrafter"/>
</dbReference>
<dbReference type="InterPro" id="IPR038063">
    <property type="entry name" value="Transpep_catalytic_dom"/>
</dbReference>
<dbReference type="InterPro" id="IPR005490">
    <property type="entry name" value="LD_TPept_cat_dom"/>
</dbReference>
<dbReference type="EMBL" id="JANIPJ010000002">
    <property type="protein sequence ID" value="MCR2803234.1"/>
    <property type="molecule type" value="Genomic_DNA"/>
</dbReference>
<keyword evidence="5" id="KW-0378">Hydrolase</keyword>
<feature type="transmembrane region" description="Helical" evidence="10">
    <location>
        <begin position="85"/>
        <end position="105"/>
    </location>
</feature>
<evidence type="ECO:0000256" key="7">
    <source>
        <dbReference type="ARBA" id="ARBA00022984"/>
    </source>
</evidence>